<gene>
    <name evidence="1" type="ORF">SALWKB29_2029</name>
</gene>
<name>A0A837AGJ3_9NEIS</name>
<reference evidence="1 2" key="1">
    <citation type="submission" date="2014-03" db="EMBL/GenBank/DDBJ databases">
        <title>The genomes of two eusocial bee gut symbionts.</title>
        <authorList>
            <person name="Kwong W.K."/>
            <person name="Engel P."/>
            <person name="Koch H."/>
            <person name="Moran N.A."/>
        </authorList>
    </citation>
    <scope>NUCLEOTIDE SEQUENCE [LARGE SCALE GENOMIC DNA]</scope>
    <source>
        <strain evidence="2">wkB29</strain>
    </source>
</reference>
<sequence>MSLDKYYGADKQLLLSRDHLFLYLNILLDDLLIFIQTEQKAHTV</sequence>
<dbReference type="EMBL" id="JFZV01000014">
    <property type="protein sequence ID" value="KDN13958.1"/>
    <property type="molecule type" value="Genomic_DNA"/>
</dbReference>
<evidence type="ECO:0000313" key="1">
    <source>
        <dbReference type="EMBL" id="KDN13958.1"/>
    </source>
</evidence>
<keyword evidence="2" id="KW-1185">Reference proteome</keyword>
<organism evidence="1 2">
    <name type="scientific">Snodgrassella communis</name>
    <dbReference type="NCBI Taxonomy" id="2946699"/>
    <lineage>
        <taxon>Bacteria</taxon>
        <taxon>Pseudomonadati</taxon>
        <taxon>Pseudomonadota</taxon>
        <taxon>Betaproteobacteria</taxon>
        <taxon>Neisseriales</taxon>
        <taxon>Neisseriaceae</taxon>
        <taxon>Snodgrassella</taxon>
    </lineage>
</organism>
<proteinExistence type="predicted"/>
<comment type="caution">
    <text evidence="1">The sequence shown here is derived from an EMBL/GenBank/DDBJ whole genome shotgun (WGS) entry which is preliminary data.</text>
</comment>
<accession>A0A837AGJ3</accession>
<evidence type="ECO:0000313" key="2">
    <source>
        <dbReference type="Proteomes" id="UP000027170"/>
    </source>
</evidence>
<dbReference type="AlphaFoldDB" id="A0A837AGJ3"/>
<dbReference type="Proteomes" id="UP000027170">
    <property type="component" value="Unassembled WGS sequence"/>
</dbReference>
<protein>
    <submittedName>
        <fullName evidence="1">Uncharacterized protein</fullName>
    </submittedName>
</protein>